<dbReference type="PANTHER" id="PTHR30344:SF1">
    <property type="entry name" value="6-PHOSPHOGLUCONOLACTONASE"/>
    <property type="match status" value="1"/>
</dbReference>
<sequence>MKSPDEVLFYVGTYNSPDRPSIYLCGLHPGDGEMRIIRGTAGIENPSYITLNRAENVLYAASEKDDGEVSAFSVDPETKELSLLGSRRTEGGAPCYVSVSAEGDYVFVSNYSGGNVNAFPVNEDGSLGEMSSQVLHAGKGFREDRQEAPHPHSVNPASSGRRVLVCDLGIDRIVSYLYEDGELAKHHEAALPDGSGPRHLAFHPSGKWLYCANELNCTVTVFAVNEQSGELEMLRHFSTLPEQYAAGSDDTAADIHISPCGRFLYVSNRGHDSIVLFHIDENSGLPEAMDWQSTGGRMPRNFAIAGGMLLAANQNSGNITSFAIDSENGRLIPTGNELEVPAPVCIAPLK</sequence>
<dbReference type="Proteomes" id="UP000282529">
    <property type="component" value="Unassembled WGS sequence"/>
</dbReference>
<dbReference type="GO" id="GO:0005829">
    <property type="term" value="C:cytosol"/>
    <property type="evidence" value="ECO:0007669"/>
    <property type="project" value="TreeGrafter"/>
</dbReference>
<proteinExistence type="inferred from homology"/>
<evidence type="ECO:0000313" key="3">
    <source>
        <dbReference type="Proteomes" id="UP000282529"/>
    </source>
</evidence>
<evidence type="ECO:0000313" key="2">
    <source>
        <dbReference type="EMBL" id="RQW08570.1"/>
    </source>
</evidence>
<dbReference type="AlphaFoldDB" id="A0A3N9P000"/>
<keyword evidence="3" id="KW-1185">Reference proteome</keyword>
<dbReference type="InterPro" id="IPR050282">
    <property type="entry name" value="Cycloisomerase_2"/>
</dbReference>
<dbReference type="Pfam" id="PF10282">
    <property type="entry name" value="Lactonase"/>
    <property type="match status" value="1"/>
</dbReference>
<accession>A0A3N9P000</accession>
<reference evidence="2 3" key="1">
    <citation type="submission" date="2018-11" db="EMBL/GenBank/DDBJ databases">
        <title>Genome sequence of strain 7197.</title>
        <authorList>
            <person name="Gao J."/>
            <person name="Sun J."/>
        </authorList>
    </citation>
    <scope>NUCLEOTIDE SEQUENCE [LARGE SCALE GENOMIC DNA]</scope>
    <source>
        <strain evidence="2 3">7197</strain>
    </source>
</reference>
<dbReference type="Gene3D" id="2.130.10.10">
    <property type="entry name" value="YVTN repeat-like/Quinoprotein amine dehydrogenase"/>
    <property type="match status" value="1"/>
</dbReference>
<dbReference type="InterPro" id="IPR011048">
    <property type="entry name" value="Haem_d1_sf"/>
</dbReference>
<dbReference type="OrthoDB" id="9790815at2"/>
<dbReference type="RefSeq" id="WP_124697608.1">
    <property type="nucleotide sequence ID" value="NZ_JBHUFE010000027.1"/>
</dbReference>
<dbReference type="InterPro" id="IPR015943">
    <property type="entry name" value="WD40/YVTN_repeat-like_dom_sf"/>
</dbReference>
<evidence type="ECO:0000256" key="1">
    <source>
        <dbReference type="ARBA" id="ARBA00005564"/>
    </source>
</evidence>
<name>A0A3N9P000_9BACL</name>
<organism evidence="2 3">
    <name type="scientific">Paenibacillus rhizophilus</name>
    <dbReference type="NCBI Taxonomy" id="1850366"/>
    <lineage>
        <taxon>Bacteria</taxon>
        <taxon>Bacillati</taxon>
        <taxon>Bacillota</taxon>
        <taxon>Bacilli</taxon>
        <taxon>Bacillales</taxon>
        <taxon>Paenibacillaceae</taxon>
        <taxon>Paenibacillus</taxon>
    </lineage>
</organism>
<dbReference type="SUPFAM" id="SSF51004">
    <property type="entry name" value="C-terminal (heme d1) domain of cytochrome cd1-nitrite reductase"/>
    <property type="match status" value="1"/>
</dbReference>
<dbReference type="PANTHER" id="PTHR30344">
    <property type="entry name" value="6-PHOSPHOGLUCONOLACTONASE-RELATED"/>
    <property type="match status" value="1"/>
</dbReference>
<gene>
    <name evidence="2" type="ORF">EH198_21740</name>
</gene>
<dbReference type="InterPro" id="IPR019405">
    <property type="entry name" value="Lactonase_7-beta_prop"/>
</dbReference>
<comment type="similarity">
    <text evidence="1">Belongs to the cycloisomerase 2 family.</text>
</comment>
<dbReference type="EMBL" id="RQPI01000019">
    <property type="protein sequence ID" value="RQW08570.1"/>
    <property type="molecule type" value="Genomic_DNA"/>
</dbReference>
<dbReference type="GO" id="GO:0017057">
    <property type="term" value="F:6-phosphogluconolactonase activity"/>
    <property type="evidence" value="ECO:0007669"/>
    <property type="project" value="TreeGrafter"/>
</dbReference>
<protein>
    <submittedName>
        <fullName evidence="2">Lactonase family protein</fullName>
    </submittedName>
</protein>
<comment type="caution">
    <text evidence="2">The sequence shown here is derived from an EMBL/GenBank/DDBJ whole genome shotgun (WGS) entry which is preliminary data.</text>
</comment>